<comment type="caution">
    <text evidence="2">The sequence shown here is derived from an EMBL/GenBank/DDBJ whole genome shotgun (WGS) entry which is preliminary data.</text>
</comment>
<keyword evidence="1" id="KW-1133">Transmembrane helix</keyword>
<keyword evidence="1" id="KW-0812">Transmembrane</keyword>
<feature type="transmembrane region" description="Helical" evidence="1">
    <location>
        <begin position="45"/>
        <end position="70"/>
    </location>
</feature>
<feature type="transmembrane region" description="Helical" evidence="1">
    <location>
        <begin position="114"/>
        <end position="136"/>
    </location>
</feature>
<name>A0A7X6K6J5_9MICC</name>
<evidence type="ECO:0000256" key="1">
    <source>
        <dbReference type="SAM" id="Phobius"/>
    </source>
</evidence>
<dbReference type="Proteomes" id="UP000544090">
    <property type="component" value="Unassembled WGS sequence"/>
</dbReference>
<gene>
    <name evidence="2" type="ORF">HGG74_12955</name>
</gene>
<dbReference type="RefSeq" id="WP_168486859.1">
    <property type="nucleotide sequence ID" value="NZ_JAAZSQ010000012.1"/>
</dbReference>
<organism evidence="2 3">
    <name type="scientific">Arthrobacter mobilis</name>
    <dbReference type="NCBI Taxonomy" id="2724944"/>
    <lineage>
        <taxon>Bacteria</taxon>
        <taxon>Bacillati</taxon>
        <taxon>Actinomycetota</taxon>
        <taxon>Actinomycetes</taxon>
        <taxon>Micrococcales</taxon>
        <taxon>Micrococcaceae</taxon>
        <taxon>Arthrobacter</taxon>
    </lineage>
</organism>
<protein>
    <submittedName>
        <fullName evidence="2">Uncharacterized protein</fullName>
    </submittedName>
</protein>
<reference evidence="2 3" key="1">
    <citation type="submission" date="2020-04" db="EMBL/GenBank/DDBJ databases">
        <title>Arthrobacter sp. nov.</title>
        <authorList>
            <person name="Liu S."/>
        </authorList>
    </citation>
    <scope>NUCLEOTIDE SEQUENCE [LARGE SCALE GENOMIC DNA]</scope>
    <source>
        <strain evidence="2 3">E918</strain>
    </source>
</reference>
<keyword evidence="3" id="KW-1185">Reference proteome</keyword>
<accession>A0A7X6K6J5</accession>
<keyword evidence="1" id="KW-0472">Membrane</keyword>
<evidence type="ECO:0000313" key="2">
    <source>
        <dbReference type="EMBL" id="NKX55430.1"/>
    </source>
</evidence>
<feature type="transmembrane region" description="Helical" evidence="1">
    <location>
        <begin position="82"/>
        <end position="108"/>
    </location>
</feature>
<sequence length="140" mass="13854">MFSAALLGIAGVLAAAAGVQAILRMRAEEEEGRLDLLLAVPRTRIRWFAANLAVAALSTAAVAVAAGAAAATAAFPNAGSGYVLLSTGAALAHVPAALVVTGAATFVFAAAPRLAVPLGWGLLAAALVLGQFGELLRLPV</sequence>
<dbReference type="EMBL" id="JAAZSQ010000012">
    <property type="protein sequence ID" value="NKX55430.1"/>
    <property type="molecule type" value="Genomic_DNA"/>
</dbReference>
<evidence type="ECO:0000313" key="3">
    <source>
        <dbReference type="Proteomes" id="UP000544090"/>
    </source>
</evidence>
<proteinExistence type="predicted"/>
<dbReference type="AlphaFoldDB" id="A0A7X6K6J5"/>